<proteinExistence type="predicted"/>
<dbReference type="EMBL" id="JAJFAZ020000003">
    <property type="protein sequence ID" value="KAI5338165.1"/>
    <property type="molecule type" value="Genomic_DNA"/>
</dbReference>
<reference evidence="1 2" key="1">
    <citation type="journal article" date="2022" name="G3 (Bethesda)">
        <title>Whole-genome sequence and methylome profiling of the almond [Prunus dulcis (Mill.) D.A. Webb] cultivar 'Nonpareil'.</title>
        <authorList>
            <person name="D'Amico-Willman K.M."/>
            <person name="Ouma W.Z."/>
            <person name="Meulia T."/>
            <person name="Sideli G.M."/>
            <person name="Gradziel T.M."/>
            <person name="Fresnedo-Ramirez J."/>
        </authorList>
    </citation>
    <scope>NUCLEOTIDE SEQUENCE [LARGE SCALE GENOMIC DNA]</scope>
    <source>
        <strain evidence="1">Clone GOH B32 T37-40</strain>
    </source>
</reference>
<evidence type="ECO:0000313" key="1">
    <source>
        <dbReference type="EMBL" id="KAI5338165.1"/>
    </source>
</evidence>
<comment type="caution">
    <text evidence="1">The sequence shown here is derived from an EMBL/GenBank/DDBJ whole genome shotgun (WGS) entry which is preliminary data.</text>
</comment>
<protein>
    <submittedName>
        <fullName evidence="1">Uncharacterized protein</fullName>
    </submittedName>
</protein>
<accession>A0AAD4W745</accession>
<name>A0AAD4W745_PRUDU</name>
<dbReference type="Proteomes" id="UP001054821">
    <property type="component" value="Chromosome 3"/>
</dbReference>
<organism evidence="1 2">
    <name type="scientific">Prunus dulcis</name>
    <name type="common">Almond</name>
    <name type="synonym">Amygdalus dulcis</name>
    <dbReference type="NCBI Taxonomy" id="3755"/>
    <lineage>
        <taxon>Eukaryota</taxon>
        <taxon>Viridiplantae</taxon>
        <taxon>Streptophyta</taxon>
        <taxon>Embryophyta</taxon>
        <taxon>Tracheophyta</taxon>
        <taxon>Spermatophyta</taxon>
        <taxon>Magnoliopsida</taxon>
        <taxon>eudicotyledons</taxon>
        <taxon>Gunneridae</taxon>
        <taxon>Pentapetalae</taxon>
        <taxon>rosids</taxon>
        <taxon>fabids</taxon>
        <taxon>Rosales</taxon>
        <taxon>Rosaceae</taxon>
        <taxon>Amygdaloideae</taxon>
        <taxon>Amygdaleae</taxon>
        <taxon>Prunus</taxon>
    </lineage>
</organism>
<evidence type="ECO:0000313" key="2">
    <source>
        <dbReference type="Proteomes" id="UP001054821"/>
    </source>
</evidence>
<dbReference type="AlphaFoldDB" id="A0AAD4W745"/>
<keyword evidence="2" id="KW-1185">Reference proteome</keyword>
<sequence length="139" mass="15893">MPSFTRWKQAFFSTSYYQLETSSLQHFLLPTGNNQFMVPNFIYWKIACSRAYFSPLKIGWFQHLSLPIGNIEKPSLSINWHSWLNQRTPIFLQPTLPHSAATSIPAAINPLQQPPYHFPFLYSTAASIPVAIPVIPELS</sequence>
<gene>
    <name evidence="1" type="ORF">L3X38_017436</name>
</gene>